<keyword evidence="2" id="KW-0597">Phosphoprotein</keyword>
<organism evidence="6 7">
    <name type="scientific">Halalkalibacter oceani</name>
    <dbReference type="NCBI Taxonomy" id="1653776"/>
    <lineage>
        <taxon>Bacteria</taxon>
        <taxon>Bacillati</taxon>
        <taxon>Bacillota</taxon>
        <taxon>Bacilli</taxon>
        <taxon>Bacillales</taxon>
        <taxon>Bacillaceae</taxon>
        <taxon>Halalkalibacter</taxon>
    </lineage>
</organism>
<dbReference type="RefSeq" id="WP_251223444.1">
    <property type="nucleotide sequence ID" value="NZ_JAMBOL010000009.1"/>
</dbReference>
<comment type="similarity">
    <text evidence="1 4">Belongs to the anti-sigma-factor antagonist family.</text>
</comment>
<evidence type="ECO:0000256" key="1">
    <source>
        <dbReference type="ARBA" id="ARBA00009013"/>
    </source>
</evidence>
<dbReference type="SUPFAM" id="SSF52091">
    <property type="entry name" value="SpoIIaa-like"/>
    <property type="match status" value="1"/>
</dbReference>
<dbReference type="PANTHER" id="PTHR33495:SF9">
    <property type="entry name" value="ANTI-SIGMA-B FACTOR ANTAGONIST"/>
    <property type="match status" value="1"/>
</dbReference>
<dbReference type="AlphaFoldDB" id="A0A9X2DPG0"/>
<dbReference type="GO" id="GO:0043856">
    <property type="term" value="F:anti-sigma factor antagonist activity"/>
    <property type="evidence" value="ECO:0007669"/>
    <property type="project" value="InterPro"/>
</dbReference>
<evidence type="ECO:0000313" key="7">
    <source>
        <dbReference type="Proteomes" id="UP001139179"/>
    </source>
</evidence>
<proteinExistence type="inferred from homology"/>
<gene>
    <name evidence="6" type="ORF">M3202_11330</name>
</gene>
<evidence type="ECO:0000313" key="6">
    <source>
        <dbReference type="EMBL" id="MCM3714669.1"/>
    </source>
</evidence>
<dbReference type="EMBL" id="JAMBOL010000009">
    <property type="protein sequence ID" value="MCM3714669.1"/>
    <property type="molecule type" value="Genomic_DNA"/>
</dbReference>
<comment type="caution">
    <text evidence="6">The sequence shown here is derived from an EMBL/GenBank/DDBJ whole genome shotgun (WGS) entry which is preliminary data.</text>
</comment>
<protein>
    <recommendedName>
        <fullName evidence="4">Anti-sigma factor antagonist</fullName>
    </recommendedName>
</protein>
<dbReference type="PANTHER" id="PTHR33495">
    <property type="entry name" value="ANTI-SIGMA FACTOR ANTAGONIST TM_1081-RELATED-RELATED"/>
    <property type="match status" value="1"/>
</dbReference>
<dbReference type="CDD" id="cd07043">
    <property type="entry name" value="STAS_anti-anti-sigma_factors"/>
    <property type="match status" value="1"/>
</dbReference>
<dbReference type="PROSITE" id="PS50801">
    <property type="entry name" value="STAS"/>
    <property type="match status" value="1"/>
</dbReference>
<sequence>MNLSIRHEDKEGLSILFLEGEIDAYTAPKLREALIPLAEQPGQHITVDLSDVGYIDSTGLGIFIGALKATHNHNGTLKLTGMSERVQRLFTITGLDEVIAIEKVEEEEMK</sequence>
<reference evidence="6" key="1">
    <citation type="submission" date="2022-05" db="EMBL/GenBank/DDBJ databases">
        <title>Comparative Genomics of Spacecraft Associated Microbes.</title>
        <authorList>
            <person name="Tran M.T."/>
            <person name="Wright A."/>
            <person name="Seuylemezian A."/>
            <person name="Eisen J."/>
            <person name="Coil D."/>
        </authorList>
    </citation>
    <scope>NUCLEOTIDE SEQUENCE</scope>
    <source>
        <strain evidence="6">214.1.1</strain>
    </source>
</reference>
<keyword evidence="7" id="KW-1185">Reference proteome</keyword>
<dbReference type="Pfam" id="PF01740">
    <property type="entry name" value="STAS"/>
    <property type="match status" value="1"/>
</dbReference>
<feature type="domain" description="STAS" evidence="5">
    <location>
        <begin position="3"/>
        <end position="110"/>
    </location>
</feature>
<evidence type="ECO:0000256" key="3">
    <source>
        <dbReference type="ARBA" id="ARBA00024670"/>
    </source>
</evidence>
<accession>A0A9X2DPG0</accession>
<evidence type="ECO:0000259" key="5">
    <source>
        <dbReference type="PROSITE" id="PS50801"/>
    </source>
</evidence>
<comment type="function">
    <text evidence="3">Positive regulator of sigma-B activity. Non-phosphorylated RsbV binds to RsbW, preventing its association with sigma-B. When phosphorylated, releases RsbW, which is then free to complex with and inactivate sigma-B.</text>
</comment>
<name>A0A9X2DPG0_9BACI</name>
<dbReference type="InterPro" id="IPR003658">
    <property type="entry name" value="Anti-sigma_ant"/>
</dbReference>
<dbReference type="Proteomes" id="UP001139179">
    <property type="component" value="Unassembled WGS sequence"/>
</dbReference>
<evidence type="ECO:0000256" key="4">
    <source>
        <dbReference type="RuleBase" id="RU003749"/>
    </source>
</evidence>
<dbReference type="InterPro" id="IPR002645">
    <property type="entry name" value="STAS_dom"/>
</dbReference>
<dbReference type="NCBIfam" id="TIGR00377">
    <property type="entry name" value="ant_ant_sig"/>
    <property type="match status" value="1"/>
</dbReference>
<dbReference type="Gene3D" id="3.30.750.24">
    <property type="entry name" value="STAS domain"/>
    <property type="match status" value="1"/>
</dbReference>
<dbReference type="InterPro" id="IPR036513">
    <property type="entry name" value="STAS_dom_sf"/>
</dbReference>
<evidence type="ECO:0000256" key="2">
    <source>
        <dbReference type="ARBA" id="ARBA00022553"/>
    </source>
</evidence>